<proteinExistence type="predicted"/>
<reference evidence="2" key="1">
    <citation type="submission" date="2023-06" db="EMBL/GenBank/DDBJ databases">
        <title>Complete Genome of Candidatus Phytoplasma asteris M33.</title>
        <authorList>
            <person name="Toth R."/>
            <person name="Ilic A.-M."/>
            <person name="Huettel B."/>
            <person name="Duduk B."/>
            <person name="Kube M."/>
        </authorList>
    </citation>
    <scope>NUCLEOTIDE SEQUENCE [LARGE SCALE GENOMIC DNA]</scope>
    <source>
        <strain evidence="2">M33</strain>
    </source>
</reference>
<dbReference type="EMBL" id="CP128397">
    <property type="protein sequence ID" value="WZN38334.1"/>
    <property type="molecule type" value="Genomic_DNA"/>
</dbReference>
<protein>
    <recommendedName>
        <fullName evidence="4">Sequence-variable mosaic (SVM) signal sequence domain-containing protein</fullName>
    </recommendedName>
</protein>
<sequence length="45" mass="5349">MLKKLVKNNYLVFLMLITLIMIFFSSIFSKKIFAHNTTNIQKKNI</sequence>
<gene>
    <name evidence="2" type="ORF">M33023_01390</name>
</gene>
<evidence type="ECO:0008006" key="4">
    <source>
        <dbReference type="Google" id="ProtNLM"/>
    </source>
</evidence>
<evidence type="ECO:0000313" key="3">
    <source>
        <dbReference type="Proteomes" id="UP001470586"/>
    </source>
</evidence>
<organism evidence="2 3">
    <name type="scientific">Candidatus Phytoplasma asteris</name>
    <dbReference type="NCBI Taxonomy" id="85620"/>
    <lineage>
        <taxon>Bacteria</taxon>
        <taxon>Bacillati</taxon>
        <taxon>Mycoplasmatota</taxon>
        <taxon>Mollicutes</taxon>
        <taxon>Acholeplasmatales</taxon>
        <taxon>Acholeplasmataceae</taxon>
        <taxon>Candidatus Phytoplasma</taxon>
        <taxon>16SrI (Aster yellows group)</taxon>
    </lineage>
</organism>
<keyword evidence="3" id="KW-1185">Reference proteome</keyword>
<keyword evidence="1" id="KW-0812">Transmembrane</keyword>
<keyword evidence="1" id="KW-1133">Transmembrane helix</keyword>
<feature type="transmembrane region" description="Helical" evidence="1">
    <location>
        <begin position="12"/>
        <end position="33"/>
    </location>
</feature>
<accession>A0ABZ2YEK4</accession>
<evidence type="ECO:0000313" key="2">
    <source>
        <dbReference type="EMBL" id="WZN38334.1"/>
    </source>
</evidence>
<dbReference type="Proteomes" id="UP001470586">
    <property type="component" value="Chromosome"/>
</dbReference>
<evidence type="ECO:0000256" key="1">
    <source>
        <dbReference type="SAM" id="Phobius"/>
    </source>
</evidence>
<name>A0ABZ2YEK4_9MOLU</name>
<keyword evidence="1" id="KW-0472">Membrane</keyword>